<accession>A0ABN2K5P4</accession>
<comment type="similarity">
    <text evidence="1">Belongs to the peptidase S51 family.</text>
</comment>
<organism evidence="5 6">
    <name type="scientific">Agromyces humatus</name>
    <dbReference type="NCBI Taxonomy" id="279573"/>
    <lineage>
        <taxon>Bacteria</taxon>
        <taxon>Bacillati</taxon>
        <taxon>Actinomycetota</taxon>
        <taxon>Actinomycetes</taxon>
        <taxon>Micrococcales</taxon>
        <taxon>Microbacteriaceae</taxon>
        <taxon>Agromyces</taxon>
    </lineage>
</organism>
<evidence type="ECO:0000256" key="1">
    <source>
        <dbReference type="ARBA" id="ARBA00006534"/>
    </source>
</evidence>
<evidence type="ECO:0000256" key="2">
    <source>
        <dbReference type="ARBA" id="ARBA00022670"/>
    </source>
</evidence>
<keyword evidence="6" id="KW-1185">Reference proteome</keyword>
<dbReference type="EMBL" id="BAAANH010000001">
    <property type="protein sequence ID" value="GAA1748873.1"/>
    <property type="molecule type" value="Genomic_DNA"/>
</dbReference>
<reference evidence="5 6" key="1">
    <citation type="journal article" date="2019" name="Int. J. Syst. Evol. Microbiol.">
        <title>The Global Catalogue of Microorganisms (GCM) 10K type strain sequencing project: providing services to taxonomists for standard genome sequencing and annotation.</title>
        <authorList>
            <consortium name="The Broad Institute Genomics Platform"/>
            <consortium name="The Broad Institute Genome Sequencing Center for Infectious Disease"/>
            <person name="Wu L."/>
            <person name="Ma J."/>
        </authorList>
    </citation>
    <scope>NUCLEOTIDE SEQUENCE [LARGE SCALE GENOMIC DNA]</scope>
    <source>
        <strain evidence="5 6">JCM 14319</strain>
    </source>
</reference>
<dbReference type="Pfam" id="PF03575">
    <property type="entry name" value="Peptidase_S51"/>
    <property type="match status" value="1"/>
</dbReference>
<sequence length="239" mass="23793">MSVHLVGGGWADRPDGAVFGSFLSEASARGSAAGRATPRIAVIAVRDADGDEHAANLVAAATAAGEFEAHITAVGPDAPIPPTAFADVDGILIGGGLTPAYRESLEPHFGELRRQVASGVPFLGFSAGAAIAAERAIVGGWRIGGVPVSPEPASEGLDEVTVAPGIGLVDVSIDVHLAQWGTLSRLVAAVEAGLVEGGLGIDEHTALIVGDGGLRVVGPGSVWRVLPGEQGVVVGTIGA</sequence>
<evidence type="ECO:0000313" key="5">
    <source>
        <dbReference type="EMBL" id="GAA1748873.1"/>
    </source>
</evidence>
<dbReference type="Gene3D" id="3.40.50.880">
    <property type="match status" value="1"/>
</dbReference>
<comment type="caution">
    <text evidence="5">The sequence shown here is derived from an EMBL/GenBank/DDBJ whole genome shotgun (WGS) entry which is preliminary data.</text>
</comment>
<gene>
    <name evidence="5" type="ORF">GCM10009747_02550</name>
</gene>
<keyword evidence="4" id="KW-0720">Serine protease</keyword>
<evidence type="ECO:0008006" key="7">
    <source>
        <dbReference type="Google" id="ProtNLM"/>
    </source>
</evidence>
<evidence type="ECO:0000256" key="4">
    <source>
        <dbReference type="ARBA" id="ARBA00022825"/>
    </source>
</evidence>
<keyword evidence="3" id="KW-0378">Hydrolase</keyword>
<dbReference type="SUPFAM" id="SSF52317">
    <property type="entry name" value="Class I glutamine amidotransferase-like"/>
    <property type="match status" value="1"/>
</dbReference>
<keyword evidence="2" id="KW-0645">Protease</keyword>
<dbReference type="InterPro" id="IPR029062">
    <property type="entry name" value="Class_I_gatase-like"/>
</dbReference>
<dbReference type="Proteomes" id="UP001500506">
    <property type="component" value="Unassembled WGS sequence"/>
</dbReference>
<name>A0ABN2K5P4_9MICO</name>
<evidence type="ECO:0000256" key="3">
    <source>
        <dbReference type="ARBA" id="ARBA00022801"/>
    </source>
</evidence>
<dbReference type="InterPro" id="IPR005320">
    <property type="entry name" value="Peptidase_S51"/>
</dbReference>
<proteinExistence type="inferred from homology"/>
<evidence type="ECO:0000313" key="6">
    <source>
        <dbReference type="Proteomes" id="UP001500506"/>
    </source>
</evidence>
<protein>
    <recommendedName>
        <fullName evidence="7">Peptidase S51</fullName>
    </recommendedName>
</protein>
<dbReference type="RefSeq" id="WP_232496708.1">
    <property type="nucleotide sequence ID" value="NZ_BAAANH010000001.1"/>
</dbReference>